<name>A0A1U7CV27_9BACT</name>
<dbReference type="Pfam" id="PF00889">
    <property type="entry name" value="EF_TS"/>
    <property type="match status" value="1"/>
</dbReference>
<dbReference type="Gene3D" id="1.10.286.20">
    <property type="match status" value="1"/>
</dbReference>
<organism evidence="7 8">
    <name type="scientific">Paludisphaera borealis</name>
    <dbReference type="NCBI Taxonomy" id="1387353"/>
    <lineage>
        <taxon>Bacteria</taxon>
        <taxon>Pseudomonadati</taxon>
        <taxon>Planctomycetota</taxon>
        <taxon>Planctomycetia</taxon>
        <taxon>Isosphaerales</taxon>
        <taxon>Isosphaeraceae</taxon>
        <taxon>Paludisphaera</taxon>
    </lineage>
</organism>
<dbReference type="SUPFAM" id="SSF46934">
    <property type="entry name" value="UBA-like"/>
    <property type="match status" value="1"/>
</dbReference>
<accession>A0A1U7CV27</accession>
<dbReference type="InterPro" id="IPR001816">
    <property type="entry name" value="Transl_elong_EFTs/EF1B"/>
</dbReference>
<keyword evidence="4 5" id="KW-0648">Protein biosynthesis</keyword>
<dbReference type="CDD" id="cd14275">
    <property type="entry name" value="UBA_EF-Ts"/>
    <property type="match status" value="1"/>
</dbReference>
<comment type="function">
    <text evidence="5">Associates with the EF-Tu.GDP complex and induces the exchange of GDP to GTP. It remains bound to the aminoacyl-tRNA.EF-Tu.GTP complex up to the GTP hydrolysis stage on the ribosome.</text>
</comment>
<dbReference type="PANTHER" id="PTHR11741:SF0">
    <property type="entry name" value="ELONGATION FACTOR TS, MITOCHONDRIAL"/>
    <property type="match status" value="1"/>
</dbReference>
<dbReference type="GO" id="GO:0005737">
    <property type="term" value="C:cytoplasm"/>
    <property type="evidence" value="ECO:0007669"/>
    <property type="project" value="UniProtKB-SubCell"/>
</dbReference>
<keyword evidence="3 5" id="KW-0251">Elongation factor</keyword>
<dbReference type="Proteomes" id="UP000186309">
    <property type="component" value="Chromosome"/>
</dbReference>
<evidence type="ECO:0000256" key="5">
    <source>
        <dbReference type="HAMAP-Rule" id="MF_00050"/>
    </source>
</evidence>
<comment type="subcellular location">
    <subcellularLocation>
        <location evidence="5">Cytoplasm</location>
    </subcellularLocation>
</comment>
<dbReference type="HAMAP" id="MF_00050">
    <property type="entry name" value="EF_Ts"/>
    <property type="match status" value="1"/>
</dbReference>
<dbReference type="PANTHER" id="PTHR11741">
    <property type="entry name" value="ELONGATION FACTOR TS"/>
    <property type="match status" value="1"/>
</dbReference>
<keyword evidence="8" id="KW-1185">Reference proteome</keyword>
<dbReference type="InterPro" id="IPR014039">
    <property type="entry name" value="Transl_elong_EFTs/EF1B_dimer"/>
</dbReference>
<proteinExistence type="inferred from homology"/>
<reference evidence="8" key="1">
    <citation type="submission" date="2016-12" db="EMBL/GenBank/DDBJ databases">
        <title>Comparative genomics of four Isosphaeraceae planctomycetes: a common pool of plasmids and glycoside hydrolase genes.</title>
        <authorList>
            <person name="Ivanova A."/>
        </authorList>
    </citation>
    <scope>NUCLEOTIDE SEQUENCE [LARGE SCALE GENOMIC DNA]</scope>
    <source>
        <strain evidence="8">PX4</strain>
    </source>
</reference>
<dbReference type="FunFam" id="1.10.8.10:FF:000001">
    <property type="entry name" value="Elongation factor Ts"/>
    <property type="match status" value="1"/>
</dbReference>
<evidence type="ECO:0000313" key="7">
    <source>
        <dbReference type="EMBL" id="APW62804.1"/>
    </source>
</evidence>
<dbReference type="InterPro" id="IPR036402">
    <property type="entry name" value="EF-Ts_dimer_sf"/>
</dbReference>
<comment type="similarity">
    <text evidence="1 5">Belongs to the EF-Ts family.</text>
</comment>
<gene>
    <name evidence="5 7" type="primary">tsf</name>
    <name evidence="7" type="ORF">BSF38_04358</name>
</gene>
<evidence type="ECO:0000313" key="8">
    <source>
        <dbReference type="Proteomes" id="UP000186309"/>
    </source>
</evidence>
<evidence type="ECO:0000256" key="4">
    <source>
        <dbReference type="ARBA" id="ARBA00022917"/>
    </source>
</evidence>
<dbReference type="Gene3D" id="1.10.8.10">
    <property type="entry name" value="DNA helicase RuvA subunit, C-terminal domain"/>
    <property type="match status" value="1"/>
</dbReference>
<dbReference type="InterPro" id="IPR018101">
    <property type="entry name" value="Transl_elong_Ts_CS"/>
</dbReference>
<sequence length="198" mass="22076">MAAITAQAVNEFRKKTGLGLMECKKLLTEADGDLAKAETLAKERGLKQAELRAGRAATAGRVEVYIHHDAKSGVLVELNCETDFVARNDEFKQLAKDLALHIMATNPKYVRREDVPADVVEEQKRIFMSQVGDKPQNIQEKIAVGKLDSWYAESVLLDQPFIRDDSKSVRDVIMGVNSRTGENISVARFARFVVGEER</sequence>
<evidence type="ECO:0000256" key="2">
    <source>
        <dbReference type="ARBA" id="ARBA00016956"/>
    </source>
</evidence>
<dbReference type="OrthoDB" id="9808348at2"/>
<keyword evidence="5" id="KW-0963">Cytoplasm</keyword>
<dbReference type="RefSeq" id="WP_076349173.1">
    <property type="nucleotide sequence ID" value="NZ_CP019082.1"/>
</dbReference>
<dbReference type="SUPFAM" id="SSF54713">
    <property type="entry name" value="Elongation factor Ts (EF-Ts), dimerisation domain"/>
    <property type="match status" value="1"/>
</dbReference>
<dbReference type="PROSITE" id="PS01127">
    <property type="entry name" value="EF_TS_2"/>
    <property type="match status" value="1"/>
</dbReference>
<dbReference type="KEGG" id="pbor:BSF38_04358"/>
<dbReference type="Gene3D" id="3.30.479.20">
    <property type="entry name" value="Elongation factor Ts, dimerisation domain"/>
    <property type="match status" value="1"/>
</dbReference>
<evidence type="ECO:0000259" key="6">
    <source>
        <dbReference type="Pfam" id="PF00889"/>
    </source>
</evidence>
<dbReference type="STRING" id="1387353.BSF38_04358"/>
<dbReference type="AlphaFoldDB" id="A0A1U7CV27"/>
<feature type="domain" description="Translation elongation factor EFTs/EF1B dimerisation" evidence="6">
    <location>
        <begin position="93"/>
        <end position="196"/>
    </location>
</feature>
<evidence type="ECO:0000256" key="3">
    <source>
        <dbReference type="ARBA" id="ARBA00022768"/>
    </source>
</evidence>
<dbReference type="InterPro" id="IPR009060">
    <property type="entry name" value="UBA-like_sf"/>
</dbReference>
<evidence type="ECO:0000256" key="1">
    <source>
        <dbReference type="ARBA" id="ARBA00005532"/>
    </source>
</evidence>
<dbReference type="EMBL" id="CP019082">
    <property type="protein sequence ID" value="APW62804.1"/>
    <property type="molecule type" value="Genomic_DNA"/>
</dbReference>
<protein>
    <recommendedName>
        <fullName evidence="2 5">Elongation factor Ts</fullName>
        <shortName evidence="5">EF-Ts</shortName>
    </recommendedName>
</protein>
<dbReference type="GO" id="GO:0003746">
    <property type="term" value="F:translation elongation factor activity"/>
    <property type="evidence" value="ECO:0007669"/>
    <property type="project" value="UniProtKB-UniRule"/>
</dbReference>
<feature type="region of interest" description="Involved in Mg(2+) ion dislocation from EF-Tu" evidence="5">
    <location>
        <begin position="82"/>
        <end position="85"/>
    </location>
</feature>